<evidence type="ECO:0000313" key="2">
    <source>
        <dbReference type="Proteomes" id="UP000237640"/>
    </source>
</evidence>
<protein>
    <submittedName>
        <fullName evidence="1">Uncharacterized protein</fullName>
    </submittedName>
</protein>
<gene>
    <name evidence="1" type="ORF">CLV81_2145</name>
</gene>
<dbReference type="OrthoDB" id="1436858at2"/>
<name>A0A2T0M8G1_9FLAO</name>
<sequence length="182" mass="20563">MKKISFVFTILSVILVTSCAEKDETFLIRENKIGPLSKETPIADIETVFASDSVVRDSSNTRIGDAFNKIEVFEKGGKHLLTLTPNQDSVPTVENIRIFDSRYLSEKGIGLKSTFRDIKANHPIKKIVTTFNSVVIFPKESNLYFTLDKAELPANLRYTTSNIEEVQIPEDAKIKYLMLGWD</sequence>
<accession>A0A2T0M8G1</accession>
<dbReference type="Proteomes" id="UP000237640">
    <property type="component" value="Unassembled WGS sequence"/>
</dbReference>
<dbReference type="EMBL" id="PVYX01000002">
    <property type="protein sequence ID" value="PRX53758.1"/>
    <property type="molecule type" value="Genomic_DNA"/>
</dbReference>
<dbReference type="InterPro" id="IPR038714">
    <property type="entry name" value="YfeY-like_sf"/>
</dbReference>
<dbReference type="AlphaFoldDB" id="A0A2T0M8G1"/>
<reference evidence="1 2" key="1">
    <citation type="submission" date="2018-03" db="EMBL/GenBank/DDBJ databases">
        <title>Genomic Encyclopedia of Archaeal and Bacterial Type Strains, Phase II (KMG-II): from individual species to whole genera.</title>
        <authorList>
            <person name="Goeker M."/>
        </authorList>
    </citation>
    <scope>NUCLEOTIDE SEQUENCE [LARGE SCALE GENOMIC DNA]</scope>
    <source>
        <strain evidence="1 2">DSM 25027</strain>
    </source>
</reference>
<dbReference type="PROSITE" id="PS51257">
    <property type="entry name" value="PROKAR_LIPOPROTEIN"/>
    <property type="match status" value="1"/>
</dbReference>
<proteinExistence type="predicted"/>
<dbReference type="RefSeq" id="WP_106145101.1">
    <property type="nucleotide sequence ID" value="NZ_PVYX01000002.1"/>
</dbReference>
<comment type="caution">
    <text evidence="1">The sequence shown here is derived from an EMBL/GenBank/DDBJ whole genome shotgun (WGS) entry which is preliminary data.</text>
</comment>
<organism evidence="1 2">
    <name type="scientific">Flagellimonas meridianipacifica</name>
    <dbReference type="NCBI Taxonomy" id="1080225"/>
    <lineage>
        <taxon>Bacteria</taxon>
        <taxon>Pseudomonadati</taxon>
        <taxon>Bacteroidota</taxon>
        <taxon>Flavobacteriia</taxon>
        <taxon>Flavobacteriales</taxon>
        <taxon>Flavobacteriaceae</taxon>
        <taxon>Flagellimonas</taxon>
    </lineage>
</organism>
<dbReference type="Gene3D" id="2.60.460.10">
    <property type="entry name" value="protein yfey like domain"/>
    <property type="match status" value="1"/>
</dbReference>
<keyword evidence="2" id="KW-1185">Reference proteome</keyword>
<evidence type="ECO:0000313" key="1">
    <source>
        <dbReference type="EMBL" id="PRX53758.1"/>
    </source>
</evidence>